<dbReference type="EMBL" id="MFLA01000010">
    <property type="protein sequence ID" value="OGG60397.1"/>
    <property type="molecule type" value="Genomic_DNA"/>
</dbReference>
<dbReference type="Proteomes" id="UP000176377">
    <property type="component" value="Unassembled WGS sequence"/>
</dbReference>
<feature type="domain" description="Aspartate/ornithine carbamoyltransferase Asp/Orn-binding" evidence="3">
    <location>
        <begin position="24"/>
        <end position="112"/>
    </location>
</feature>
<proteinExistence type="inferred from homology"/>
<dbReference type="InterPro" id="IPR006130">
    <property type="entry name" value="Asp/Orn_carbamoylTrfase"/>
</dbReference>
<dbReference type="InterPro" id="IPR006131">
    <property type="entry name" value="Asp_carbamoyltransf_Asp/Orn-bd"/>
</dbReference>
<evidence type="ECO:0000313" key="5">
    <source>
        <dbReference type="Proteomes" id="UP000176377"/>
    </source>
</evidence>
<evidence type="ECO:0000256" key="1">
    <source>
        <dbReference type="ARBA" id="ARBA00022679"/>
    </source>
</evidence>
<evidence type="ECO:0000313" key="4">
    <source>
        <dbReference type="EMBL" id="OGG60397.1"/>
    </source>
</evidence>
<dbReference type="GO" id="GO:0016597">
    <property type="term" value="F:amino acid binding"/>
    <property type="evidence" value="ECO:0007669"/>
    <property type="project" value="InterPro"/>
</dbReference>
<name>A0A1F6DGE8_9BACT</name>
<dbReference type="PANTHER" id="PTHR45753">
    <property type="entry name" value="ORNITHINE CARBAMOYLTRANSFERASE, MITOCHONDRIAL"/>
    <property type="match status" value="1"/>
</dbReference>
<protein>
    <recommendedName>
        <fullName evidence="3">Aspartate/ornithine carbamoyltransferase Asp/Orn-binding domain-containing protein</fullName>
    </recommendedName>
</protein>
<dbReference type="Pfam" id="PF00185">
    <property type="entry name" value="OTCace"/>
    <property type="match status" value="1"/>
</dbReference>
<dbReference type="AlphaFoldDB" id="A0A1F6DGE8"/>
<keyword evidence="1 2" id="KW-0808">Transferase</keyword>
<sequence length="117" mass="13436">MPRHLIETQSFDRELIQEVEVPGLTEAMKSVDVVYQTRIQKERFPSEEEYLKFKGAYVIDRTLADSMKDGGIIIHPLPRVGEIMPEVDDSPHAVYFKQVGYGLIVRMALLKMLLSNQ</sequence>
<comment type="caution">
    <text evidence="4">The sequence shown here is derived from an EMBL/GenBank/DDBJ whole genome shotgun (WGS) entry which is preliminary data.</text>
</comment>
<organism evidence="4 5">
    <name type="scientific">Candidatus Kaiserbacteria bacterium RIFCSPHIGHO2_01_FULL_56_24</name>
    <dbReference type="NCBI Taxonomy" id="1798487"/>
    <lineage>
        <taxon>Bacteria</taxon>
        <taxon>Candidatus Kaiseribacteriota</taxon>
    </lineage>
</organism>
<dbReference type="UniPathway" id="UPA00070">
    <property type="reaction ID" value="UER00116"/>
</dbReference>
<dbReference type="PRINTS" id="PR00100">
    <property type="entry name" value="AOTCASE"/>
</dbReference>
<reference evidence="4 5" key="1">
    <citation type="journal article" date="2016" name="Nat. Commun.">
        <title>Thousands of microbial genomes shed light on interconnected biogeochemical processes in an aquifer system.</title>
        <authorList>
            <person name="Anantharaman K."/>
            <person name="Brown C.T."/>
            <person name="Hug L.A."/>
            <person name="Sharon I."/>
            <person name="Castelle C.J."/>
            <person name="Probst A.J."/>
            <person name="Thomas B.C."/>
            <person name="Singh A."/>
            <person name="Wilkins M.J."/>
            <person name="Karaoz U."/>
            <person name="Brodie E.L."/>
            <person name="Williams K.H."/>
            <person name="Hubbard S.S."/>
            <person name="Banfield J.F."/>
        </authorList>
    </citation>
    <scope>NUCLEOTIDE SEQUENCE [LARGE SCALE GENOMIC DNA]</scope>
</reference>
<dbReference type="GO" id="GO:0016743">
    <property type="term" value="F:carboxyl- or carbamoyltransferase activity"/>
    <property type="evidence" value="ECO:0007669"/>
    <property type="project" value="InterPro"/>
</dbReference>
<accession>A0A1F6DGE8</accession>
<evidence type="ECO:0000259" key="3">
    <source>
        <dbReference type="Pfam" id="PF00185"/>
    </source>
</evidence>
<dbReference type="PRINTS" id="PR00101">
    <property type="entry name" value="ATCASE"/>
</dbReference>
<dbReference type="GO" id="GO:0044205">
    <property type="term" value="P:'de novo' UMP biosynthetic process"/>
    <property type="evidence" value="ECO:0007669"/>
    <property type="project" value="UniProtKB-UniPathway"/>
</dbReference>
<evidence type="ECO:0000256" key="2">
    <source>
        <dbReference type="RuleBase" id="RU003634"/>
    </source>
</evidence>
<dbReference type="SUPFAM" id="SSF53671">
    <property type="entry name" value="Aspartate/ornithine carbamoyltransferase"/>
    <property type="match status" value="1"/>
</dbReference>
<dbReference type="InterPro" id="IPR036901">
    <property type="entry name" value="Asp/Orn_carbamoylTrfase_sf"/>
</dbReference>
<dbReference type="GO" id="GO:0006520">
    <property type="term" value="P:amino acid metabolic process"/>
    <property type="evidence" value="ECO:0007669"/>
    <property type="project" value="InterPro"/>
</dbReference>
<gene>
    <name evidence="4" type="ORF">A2765_03030</name>
</gene>
<dbReference type="PANTHER" id="PTHR45753:SF6">
    <property type="entry name" value="ASPARTATE CARBAMOYLTRANSFERASE"/>
    <property type="match status" value="1"/>
</dbReference>
<dbReference type="Gene3D" id="3.40.50.1370">
    <property type="entry name" value="Aspartate/ornithine carbamoyltransferase"/>
    <property type="match status" value="1"/>
</dbReference>
<comment type="similarity">
    <text evidence="2">Belongs to the aspartate/ornithine carbamoyltransferase superfamily.</text>
</comment>